<dbReference type="RefSeq" id="WP_062832294.1">
    <property type="nucleotide sequence ID" value="NZ_BCSX01000056.1"/>
</dbReference>
<accession>A0A124E158</accession>
<dbReference type="AlphaFoldDB" id="A0A124E158"/>
<dbReference type="STRING" id="146020.RMCB_6740"/>
<dbReference type="InterPro" id="IPR041657">
    <property type="entry name" value="HTH_17"/>
</dbReference>
<reference evidence="3" key="2">
    <citation type="submission" date="2016-02" db="EMBL/GenBank/DDBJ databases">
        <title>Draft genome sequence of five rapidly growing Mycobacterium species.</title>
        <authorList>
            <person name="Katahira K."/>
            <person name="Gotou Y."/>
            <person name="Iida K."/>
            <person name="Ogura Y."/>
            <person name="Hayashi T."/>
        </authorList>
    </citation>
    <scope>NUCLEOTIDE SEQUENCE [LARGE SCALE GENOMIC DNA]</scope>
    <source>
        <strain evidence="3">JCM15654</strain>
    </source>
</reference>
<dbReference type="Pfam" id="PF12728">
    <property type="entry name" value="HTH_17"/>
    <property type="match status" value="1"/>
</dbReference>
<name>A0A124E158_9MYCO</name>
<evidence type="ECO:0000313" key="2">
    <source>
        <dbReference type="EMBL" id="GAS92644.1"/>
    </source>
</evidence>
<keyword evidence="3" id="KW-1185">Reference proteome</keyword>
<evidence type="ECO:0000313" key="3">
    <source>
        <dbReference type="Proteomes" id="UP000069620"/>
    </source>
</evidence>
<evidence type="ECO:0000259" key="1">
    <source>
        <dbReference type="Pfam" id="PF12728"/>
    </source>
</evidence>
<comment type="caution">
    <text evidence="2">The sequence shown here is derived from an EMBL/GenBank/DDBJ whole genome shotgun (WGS) entry which is preliminary data.</text>
</comment>
<dbReference type="OrthoDB" id="3401953at2"/>
<reference evidence="3" key="1">
    <citation type="journal article" date="2016" name="Genome Announc.">
        <title>Draft Genome Sequences of Five Rapidly Growing Mycobacterium Species, M. thermoresistibile, M. fortuitum subsp. acetamidolyticum, M. canariasense, M. brisbanense, and M. novocastrense.</title>
        <authorList>
            <person name="Katahira K."/>
            <person name="Ogura Y."/>
            <person name="Gotoh Y."/>
            <person name="Hayashi T."/>
        </authorList>
    </citation>
    <scope>NUCLEOTIDE SEQUENCE [LARGE SCALE GENOMIC DNA]</scope>
    <source>
        <strain evidence="3">JCM15654</strain>
    </source>
</reference>
<protein>
    <submittedName>
        <fullName evidence="2">TOR inhibition protein</fullName>
    </submittedName>
</protein>
<organism evidence="2 3">
    <name type="scientific">Mycolicibacterium brisbanense</name>
    <dbReference type="NCBI Taxonomy" id="146020"/>
    <lineage>
        <taxon>Bacteria</taxon>
        <taxon>Bacillati</taxon>
        <taxon>Actinomycetota</taxon>
        <taxon>Actinomycetes</taxon>
        <taxon>Mycobacteriales</taxon>
        <taxon>Mycobacteriaceae</taxon>
        <taxon>Mycolicibacterium</taxon>
    </lineage>
</organism>
<sequence>MTADEPVHPRWATPRRAAEHIELKSDALIKQLVKDGELPAYPIGKGREYRIDLNELDALMKSKSYEPKSA</sequence>
<dbReference type="EMBL" id="BCSX01000056">
    <property type="protein sequence ID" value="GAS92644.1"/>
    <property type="molecule type" value="Genomic_DNA"/>
</dbReference>
<dbReference type="Proteomes" id="UP000069620">
    <property type="component" value="Unassembled WGS sequence"/>
</dbReference>
<gene>
    <name evidence="2" type="ORF">RMCB_6740</name>
</gene>
<proteinExistence type="predicted"/>
<feature type="domain" description="Helix-turn-helix" evidence="1">
    <location>
        <begin position="28"/>
        <end position="63"/>
    </location>
</feature>